<organism evidence="1">
    <name type="scientific">Rhizophora mucronata</name>
    <name type="common">Asiatic mangrove</name>
    <dbReference type="NCBI Taxonomy" id="61149"/>
    <lineage>
        <taxon>Eukaryota</taxon>
        <taxon>Viridiplantae</taxon>
        <taxon>Streptophyta</taxon>
        <taxon>Embryophyta</taxon>
        <taxon>Tracheophyta</taxon>
        <taxon>Spermatophyta</taxon>
        <taxon>Magnoliopsida</taxon>
        <taxon>eudicotyledons</taxon>
        <taxon>Gunneridae</taxon>
        <taxon>Pentapetalae</taxon>
        <taxon>rosids</taxon>
        <taxon>fabids</taxon>
        <taxon>Malpighiales</taxon>
        <taxon>Rhizophoraceae</taxon>
        <taxon>Rhizophora</taxon>
    </lineage>
</organism>
<sequence>MSRDSYVSFLRSHKSIYTVSHTEPYETVSILSTVQSKN</sequence>
<name>A0A2P2PMM1_RHIMU</name>
<dbReference type="AlphaFoldDB" id="A0A2P2PMM1"/>
<accession>A0A2P2PMM1</accession>
<dbReference type="EMBL" id="GGEC01075536">
    <property type="protein sequence ID" value="MBX56020.1"/>
    <property type="molecule type" value="Transcribed_RNA"/>
</dbReference>
<evidence type="ECO:0000313" key="1">
    <source>
        <dbReference type="EMBL" id="MBX56020.1"/>
    </source>
</evidence>
<protein>
    <submittedName>
        <fullName evidence="1">Uncharacterized protein</fullName>
    </submittedName>
</protein>
<proteinExistence type="predicted"/>
<reference evidence="1" key="1">
    <citation type="submission" date="2018-02" db="EMBL/GenBank/DDBJ databases">
        <title>Rhizophora mucronata_Transcriptome.</title>
        <authorList>
            <person name="Meera S.P."/>
            <person name="Sreeshan A."/>
            <person name="Augustine A."/>
        </authorList>
    </citation>
    <scope>NUCLEOTIDE SEQUENCE</scope>
    <source>
        <tissue evidence="1">Leaf</tissue>
    </source>
</reference>